<dbReference type="PIRSF" id="PIRSF000157">
    <property type="entry name" value="Oxoglu_dh_E1"/>
    <property type="match status" value="1"/>
</dbReference>
<evidence type="ECO:0000256" key="12">
    <source>
        <dbReference type="ARBA" id="ARBA00023152"/>
    </source>
</evidence>
<evidence type="ECO:0000313" key="16">
    <source>
        <dbReference type="RefSeq" id="XP_052123030.1"/>
    </source>
</evidence>
<dbReference type="GeneID" id="113215674"/>
<dbReference type="NCBIfam" id="TIGR00239">
    <property type="entry name" value="2oxo_dh_E1"/>
    <property type="match status" value="1"/>
</dbReference>
<dbReference type="InterPro" id="IPR001017">
    <property type="entry name" value="DH_E1"/>
</dbReference>
<evidence type="ECO:0000256" key="3">
    <source>
        <dbReference type="ARBA" id="ARBA00004173"/>
    </source>
</evidence>
<dbReference type="PANTHER" id="PTHR23152:SF4">
    <property type="entry name" value="2-OXOADIPATE DEHYDROGENASE COMPLEX COMPONENT E1"/>
    <property type="match status" value="1"/>
</dbReference>
<keyword evidence="9" id="KW-0560">Oxidoreductase</keyword>
<dbReference type="InterPro" id="IPR005475">
    <property type="entry name" value="Transketolase-like_Pyr-bd"/>
</dbReference>
<evidence type="ECO:0000256" key="11">
    <source>
        <dbReference type="ARBA" id="ARBA00023128"/>
    </source>
</evidence>
<dbReference type="GO" id="GO:0030976">
    <property type="term" value="F:thiamine pyrophosphate binding"/>
    <property type="evidence" value="ECO:0007669"/>
    <property type="project" value="InterPro"/>
</dbReference>
<evidence type="ECO:0000256" key="6">
    <source>
        <dbReference type="ARBA" id="ARBA00022723"/>
    </source>
</evidence>
<evidence type="ECO:0000313" key="15">
    <source>
        <dbReference type="Proteomes" id="UP000504606"/>
    </source>
</evidence>
<dbReference type="NCBIfam" id="NF008907">
    <property type="entry name" value="PRK12270.1"/>
    <property type="match status" value="1"/>
</dbReference>
<dbReference type="CDD" id="cd02016">
    <property type="entry name" value="TPP_E1_OGDC_like"/>
    <property type="match status" value="1"/>
</dbReference>
<keyword evidence="11" id="KW-0496">Mitochondrion</keyword>
<dbReference type="GO" id="GO:0004591">
    <property type="term" value="F:oxoglutarate dehydrogenase (succinyl-transferring) activity"/>
    <property type="evidence" value="ECO:0007669"/>
    <property type="project" value="UniProtKB-EC"/>
</dbReference>
<dbReference type="GO" id="GO:0006096">
    <property type="term" value="P:glycolytic process"/>
    <property type="evidence" value="ECO:0007669"/>
    <property type="project" value="UniProtKB-KW"/>
</dbReference>
<proteinExistence type="inferred from homology"/>
<dbReference type="InterPro" id="IPR011603">
    <property type="entry name" value="2oxoglutarate_DH_E1"/>
</dbReference>
<keyword evidence="10" id="KW-0786">Thiamine pyrophosphate</keyword>
<dbReference type="Pfam" id="PF00676">
    <property type="entry name" value="E1_dh"/>
    <property type="match status" value="1"/>
</dbReference>
<dbReference type="KEGG" id="foc:113215674"/>
<dbReference type="RefSeq" id="XP_052123030.1">
    <property type="nucleotide sequence ID" value="XM_052267070.1"/>
</dbReference>
<evidence type="ECO:0000256" key="2">
    <source>
        <dbReference type="ARBA" id="ARBA00001964"/>
    </source>
</evidence>
<dbReference type="Gene3D" id="3.40.50.970">
    <property type="match status" value="1"/>
</dbReference>
<evidence type="ECO:0000256" key="10">
    <source>
        <dbReference type="ARBA" id="ARBA00023052"/>
    </source>
</evidence>
<keyword evidence="8" id="KW-0809">Transit peptide</keyword>
<dbReference type="GO" id="GO:0046872">
    <property type="term" value="F:metal ion binding"/>
    <property type="evidence" value="ECO:0007669"/>
    <property type="project" value="UniProtKB-KW"/>
</dbReference>
<evidence type="ECO:0000256" key="1">
    <source>
        <dbReference type="ARBA" id="ARBA00001946"/>
    </source>
</evidence>
<evidence type="ECO:0000256" key="7">
    <source>
        <dbReference type="ARBA" id="ARBA00022842"/>
    </source>
</evidence>
<accession>A0A9C6TVD0</accession>
<dbReference type="GO" id="GO:0045252">
    <property type="term" value="C:oxoglutarate dehydrogenase complex"/>
    <property type="evidence" value="ECO:0007669"/>
    <property type="project" value="TreeGrafter"/>
</dbReference>
<sequence length="895" mass="99424">MAVMNIIRAYQMRGHLLADLDPLGISYGHVTDADGDAAASGKAQGLSAATILRQHKVPASTEQDWERHYALPDNAFIGGGAKTLSLREIVRRLEEAYCATVGAEFMHIHDLDVVQWVRARMETPGVRRALADDDKRRLLQRLIRATHFETFLSKKWPGEKRFGLEGMEVLVPTIKQIIDRAVALDCGTFVLGMAHRGRLNVIANVCRKPLVQIFTQFSGLEQEDPGSGDVKYHLGTRVLVKNSVTGKEAMVSMVANPSHLEVVAPVVQGRTRAEQFYRGDVEGRSAMSIHVHGDAAFSGEGVVYETLNLSNLPNYTTKGAIHIVCNNQVGFTTDPRAARSSPYCTDVGKVTSAPVFHVNADDPEACMFVADMAVEYRFRHGADVVIDLVGYRRNGHNEADEPAFTQPLMYRKIRARRPVPELYAEQLIKDKVVDQQWVDSYAQEYAKILEDDFNEAKGITTSRLTDWLDAVWKGFFKGKDQGLCPPTGVSESVLEKVGVAFSAKPPDDFVVHPGIERILKTRQKMVSDREVDWALGEALAFGSLLLEGRHVRLSGQDVERGTFSHRHHVLHHQERDMETHVALQHLAPGQAAYTVCNSSLSELGVLGFELGFSLTDPNALVLWEAQFGDFNNMAQCIHDQFLSSGQCKWVRQCGLVMLLPHGLEGMGPEHSSARPERFLQLCDDDPEEDEDAVRGKRSPVQQLADVNWIVANTTTPANYFHILRRQIALPFRKPLVLFTPKSLLRHPEARSPLVDMAEGTEFQRVIPAAGPCTTSPRAVRKLLLCSGKVFYDVRNAVRDADLEGSIAIARVEQLCPFPYDLVAAECARYPEAALFWLQEEHKNQGAWSYVRPRLGACAGVEPCYVGRPTSAAPATGNKAQYQREAEALVQRALQL</sequence>
<dbReference type="GO" id="GO:0006099">
    <property type="term" value="P:tricarboxylic acid cycle"/>
    <property type="evidence" value="ECO:0007669"/>
    <property type="project" value="TreeGrafter"/>
</dbReference>
<dbReference type="SMART" id="SM00861">
    <property type="entry name" value="Transket_pyr"/>
    <property type="match status" value="1"/>
</dbReference>
<keyword evidence="15" id="KW-1185">Reference proteome</keyword>
<comment type="similarity">
    <text evidence="4">Belongs to the alpha-ketoglutarate dehydrogenase family.</text>
</comment>
<dbReference type="PANTHER" id="PTHR23152">
    <property type="entry name" value="2-OXOGLUTARATE DEHYDROGENASE"/>
    <property type="match status" value="1"/>
</dbReference>
<organism evidence="15 16">
    <name type="scientific">Frankliniella occidentalis</name>
    <name type="common">Western flower thrips</name>
    <name type="synonym">Euthrips occidentalis</name>
    <dbReference type="NCBI Taxonomy" id="133901"/>
    <lineage>
        <taxon>Eukaryota</taxon>
        <taxon>Metazoa</taxon>
        <taxon>Ecdysozoa</taxon>
        <taxon>Arthropoda</taxon>
        <taxon>Hexapoda</taxon>
        <taxon>Insecta</taxon>
        <taxon>Pterygota</taxon>
        <taxon>Neoptera</taxon>
        <taxon>Paraneoptera</taxon>
        <taxon>Thysanoptera</taxon>
        <taxon>Terebrantia</taxon>
        <taxon>Thripoidea</taxon>
        <taxon>Thripidae</taxon>
        <taxon>Frankliniella</taxon>
    </lineage>
</organism>
<evidence type="ECO:0000256" key="8">
    <source>
        <dbReference type="ARBA" id="ARBA00022946"/>
    </source>
</evidence>
<dbReference type="Pfam" id="PF02779">
    <property type="entry name" value="Transket_pyr"/>
    <property type="match status" value="1"/>
</dbReference>
<dbReference type="InterPro" id="IPR029061">
    <property type="entry name" value="THDP-binding"/>
</dbReference>
<dbReference type="AlphaFoldDB" id="A0A9C6TVD0"/>
<keyword evidence="7" id="KW-0460">Magnesium</keyword>
<evidence type="ECO:0000256" key="9">
    <source>
        <dbReference type="ARBA" id="ARBA00023002"/>
    </source>
</evidence>
<evidence type="ECO:0000256" key="4">
    <source>
        <dbReference type="ARBA" id="ARBA00006936"/>
    </source>
</evidence>
<dbReference type="NCBIfam" id="NF006914">
    <property type="entry name" value="PRK09404.1"/>
    <property type="match status" value="1"/>
</dbReference>
<evidence type="ECO:0000256" key="5">
    <source>
        <dbReference type="ARBA" id="ARBA00012280"/>
    </source>
</evidence>
<dbReference type="SUPFAM" id="SSF52518">
    <property type="entry name" value="Thiamin diphosphate-binding fold (THDP-binding)"/>
    <property type="match status" value="2"/>
</dbReference>
<dbReference type="Gene3D" id="1.10.287.1150">
    <property type="entry name" value="TPP helical domain"/>
    <property type="match status" value="1"/>
</dbReference>
<dbReference type="InterPro" id="IPR031717">
    <property type="entry name" value="ODO-1/KGD_C"/>
</dbReference>
<reference evidence="16" key="1">
    <citation type="submission" date="2025-08" db="UniProtKB">
        <authorList>
            <consortium name="RefSeq"/>
        </authorList>
    </citation>
    <scope>IDENTIFICATION</scope>
    <source>
        <tissue evidence="16">Whole organism</tissue>
    </source>
</reference>
<comment type="cofactor">
    <cofactor evidence="1">
        <name>Mg(2+)</name>
        <dbReference type="ChEBI" id="CHEBI:18420"/>
    </cofactor>
</comment>
<dbReference type="GO" id="GO:0005739">
    <property type="term" value="C:mitochondrion"/>
    <property type="evidence" value="ECO:0007669"/>
    <property type="project" value="UniProtKB-SubCell"/>
</dbReference>
<dbReference type="EC" id="1.2.4.2" evidence="5"/>
<dbReference type="InterPro" id="IPR042179">
    <property type="entry name" value="KGD_C_sf"/>
</dbReference>
<evidence type="ECO:0000256" key="13">
    <source>
        <dbReference type="ARBA" id="ARBA00030680"/>
    </source>
</evidence>
<dbReference type="Proteomes" id="UP000504606">
    <property type="component" value="Unplaced"/>
</dbReference>
<comment type="cofactor">
    <cofactor evidence="2">
        <name>thiamine diphosphate</name>
        <dbReference type="ChEBI" id="CHEBI:58937"/>
    </cofactor>
</comment>
<comment type="subcellular location">
    <subcellularLocation>
        <location evidence="3">Mitochondrion</location>
    </subcellularLocation>
</comment>
<dbReference type="OrthoDB" id="413077at2759"/>
<gene>
    <name evidence="16" type="primary">LOC113215674</name>
</gene>
<keyword evidence="12" id="KW-0324">Glycolysis</keyword>
<dbReference type="Gene3D" id="3.40.50.12470">
    <property type="match status" value="1"/>
</dbReference>
<name>A0A9C6TVD0_FRAOC</name>
<keyword evidence="6" id="KW-0479">Metal-binding</keyword>
<evidence type="ECO:0000259" key="14">
    <source>
        <dbReference type="SMART" id="SM00861"/>
    </source>
</evidence>
<protein>
    <recommendedName>
        <fullName evidence="5">oxoglutarate dehydrogenase (succinyl-transferring)</fullName>
        <ecNumber evidence="5">1.2.4.2</ecNumber>
    </recommendedName>
    <alternativeName>
        <fullName evidence="13">Alpha-ketoglutarate dehydrogenase</fullName>
    </alternativeName>
</protein>
<feature type="domain" description="Transketolase-like pyrimidine-binding" evidence="14">
    <location>
        <begin position="531"/>
        <end position="746"/>
    </location>
</feature>
<dbReference type="FunFam" id="3.40.50.12470:FF:000007">
    <property type="entry name" value="2-oxoglutarate dehydrogenase e1 mitochondrial"/>
    <property type="match status" value="1"/>
</dbReference>
<dbReference type="Gene3D" id="3.40.50.11610">
    <property type="entry name" value="Multifunctional 2-oxoglutarate metabolism enzyme, C-terminal domain"/>
    <property type="match status" value="1"/>
</dbReference>
<dbReference type="Pfam" id="PF16870">
    <property type="entry name" value="OxoGdeHyase_C"/>
    <property type="match status" value="1"/>
</dbReference>